<sequence>MRSQEASLCGEEADNMWFWYTAKTLNASILHDTEDNPHIGDPITENPKHKNDSQEDEEDNDAPESEENLSNKEEDFNDETNEEAAADELEAFEIRMNISSGWLGNATAETDVYSMLNPWCGQILNYLAESGLSSHLINILAYPKLGSLYIYMDVHLIYYMSEDEFKLLPKTEEIVGQLEEFASKYEGLVKLADFGSKDEDETLFPDCVTQPNEDEG</sequence>
<dbReference type="Proteomes" id="UP000272942">
    <property type="component" value="Unassembled WGS sequence"/>
</dbReference>
<keyword evidence="3" id="KW-1185">Reference proteome</keyword>
<accession>A0A183ARI3</accession>
<gene>
    <name evidence="2" type="ORF">ECPE_LOCUS9568</name>
</gene>
<name>A0A183ARI3_9TREM</name>
<feature type="compositionally biased region" description="Acidic residues" evidence="1">
    <location>
        <begin position="54"/>
        <end position="67"/>
    </location>
</feature>
<dbReference type="AlphaFoldDB" id="A0A183ARI3"/>
<reference evidence="4" key="1">
    <citation type="submission" date="2016-06" db="UniProtKB">
        <authorList>
            <consortium name="WormBaseParasite"/>
        </authorList>
    </citation>
    <scope>IDENTIFICATION</scope>
</reference>
<organism evidence="4">
    <name type="scientific">Echinostoma caproni</name>
    <dbReference type="NCBI Taxonomy" id="27848"/>
    <lineage>
        <taxon>Eukaryota</taxon>
        <taxon>Metazoa</taxon>
        <taxon>Spiralia</taxon>
        <taxon>Lophotrochozoa</taxon>
        <taxon>Platyhelminthes</taxon>
        <taxon>Trematoda</taxon>
        <taxon>Digenea</taxon>
        <taxon>Plagiorchiida</taxon>
        <taxon>Echinostomata</taxon>
        <taxon>Echinostomatoidea</taxon>
        <taxon>Echinostomatidae</taxon>
        <taxon>Echinostoma</taxon>
    </lineage>
</organism>
<dbReference type="EMBL" id="UZAN01047618">
    <property type="protein sequence ID" value="VDP85601.1"/>
    <property type="molecule type" value="Genomic_DNA"/>
</dbReference>
<evidence type="ECO:0000256" key="1">
    <source>
        <dbReference type="SAM" id="MobiDB-lite"/>
    </source>
</evidence>
<proteinExistence type="predicted"/>
<protein>
    <submittedName>
        <fullName evidence="4">Methylosome subunit pICln</fullName>
    </submittedName>
</protein>
<evidence type="ECO:0000313" key="4">
    <source>
        <dbReference type="WBParaSite" id="ECPE_0000959801-mRNA-1"/>
    </source>
</evidence>
<reference evidence="2 3" key="2">
    <citation type="submission" date="2018-11" db="EMBL/GenBank/DDBJ databases">
        <authorList>
            <consortium name="Pathogen Informatics"/>
        </authorList>
    </citation>
    <scope>NUCLEOTIDE SEQUENCE [LARGE SCALE GENOMIC DNA]</scope>
    <source>
        <strain evidence="2 3">Egypt</strain>
    </source>
</reference>
<evidence type="ECO:0000313" key="2">
    <source>
        <dbReference type="EMBL" id="VDP85601.1"/>
    </source>
</evidence>
<feature type="region of interest" description="Disordered" evidence="1">
    <location>
        <begin position="32"/>
        <end position="81"/>
    </location>
</feature>
<dbReference type="WBParaSite" id="ECPE_0000959801-mRNA-1">
    <property type="protein sequence ID" value="ECPE_0000959801-mRNA-1"/>
    <property type="gene ID" value="ECPE_0000959801"/>
</dbReference>
<evidence type="ECO:0000313" key="3">
    <source>
        <dbReference type="Proteomes" id="UP000272942"/>
    </source>
</evidence>